<evidence type="ECO:0000313" key="1">
    <source>
        <dbReference type="EMBL" id="KAB7890872.1"/>
    </source>
</evidence>
<evidence type="ECO:0000313" key="2">
    <source>
        <dbReference type="Proteomes" id="UP000472839"/>
    </source>
</evidence>
<comment type="caution">
    <text evidence="1">The sequence shown here is derived from an EMBL/GenBank/DDBJ whole genome shotgun (WGS) entry which is preliminary data.</text>
</comment>
<dbReference type="RefSeq" id="WP_152240718.1">
    <property type="nucleotide sequence ID" value="NZ_WFKI01000005.1"/>
</dbReference>
<name>A0A6L4WXC1_9BACT</name>
<dbReference type="EMBL" id="WFKK01000003">
    <property type="protein sequence ID" value="KAB7890872.1"/>
    <property type="molecule type" value="Genomic_DNA"/>
</dbReference>
<organism evidence="1 2">
    <name type="scientific">Poseidonibacter ostreae</name>
    <dbReference type="NCBI Taxonomy" id="2654171"/>
    <lineage>
        <taxon>Bacteria</taxon>
        <taxon>Pseudomonadati</taxon>
        <taxon>Campylobacterota</taxon>
        <taxon>Epsilonproteobacteria</taxon>
        <taxon>Campylobacterales</taxon>
        <taxon>Arcobacteraceae</taxon>
        <taxon>Poseidonibacter</taxon>
    </lineage>
</organism>
<dbReference type="Proteomes" id="UP000472839">
    <property type="component" value="Unassembled WGS sequence"/>
</dbReference>
<dbReference type="AlphaFoldDB" id="A0A6L4WXC1"/>
<proteinExistence type="predicted"/>
<gene>
    <name evidence="1" type="ORF">GBG19_02325</name>
</gene>
<reference evidence="1 2" key="1">
    <citation type="submission" date="2019-10" db="EMBL/GenBank/DDBJ databases">
        <title>Poseidonibacter ostreae sp. nov., isolated from the gut of the Ostrea denselamellosa.</title>
        <authorList>
            <person name="Choi A."/>
        </authorList>
    </citation>
    <scope>NUCLEOTIDE SEQUENCE [LARGE SCALE GENOMIC DNA]</scope>
    <source>
        <strain evidence="1 2">SJOD-M-33</strain>
    </source>
</reference>
<sequence length="59" mass="7076">MKNIFIITLLLFTNFLFANELKFGVYTSDKPSIMYKKFKPVLDYLEKDLEKKELIQKLN</sequence>
<protein>
    <submittedName>
        <fullName evidence="1">Uncharacterized protein</fullName>
    </submittedName>
</protein>
<dbReference type="Gene3D" id="3.40.190.10">
    <property type="entry name" value="Periplasmic binding protein-like II"/>
    <property type="match status" value="1"/>
</dbReference>
<accession>A0A6L4WXC1</accession>